<sequence>MGKYKLTYFNARGFAEVSRIILKLNGQDFEDVRVDSETWPKMKQDTPQGKLPVLEVDGKKIPQSSAIYRYLAGEFDLYGDDKEDKLKIDIIIATIEDLWPPMIKIAFGENEEIKNAAKKKMEEEVIPYVMEYLTKELKNNTNGWLVGKRMTLADLIFFTATDQVAVGFPDFIEKYQELKTLKNKISEVPQIKAWLEKRPVTVH</sequence>
<proteinExistence type="inferred from homology"/>
<accession>A0A194AKD8</accession>
<dbReference type="Gene3D" id="3.40.30.10">
    <property type="entry name" value="Glutaredoxin"/>
    <property type="match status" value="1"/>
</dbReference>
<dbReference type="SFLD" id="SFLDS00019">
    <property type="entry name" value="Glutathione_Transferase_(cytos"/>
    <property type="match status" value="1"/>
</dbReference>
<dbReference type="InterPro" id="IPR004045">
    <property type="entry name" value="Glutathione_S-Trfase_N"/>
</dbReference>
<keyword evidence="2" id="KW-0273">Eye lens protein</keyword>
<reference evidence="6" key="1">
    <citation type="submission" date="2016-03" db="EMBL/GenBank/DDBJ databases">
        <authorList>
            <person name="Ploux O."/>
        </authorList>
    </citation>
    <scope>NUCLEOTIDE SEQUENCE</scope>
    <source>
        <tissue evidence="6">Mantle</tissue>
    </source>
</reference>
<dbReference type="Pfam" id="PF02798">
    <property type="entry name" value="GST_N"/>
    <property type="match status" value="1"/>
</dbReference>
<dbReference type="AlphaFoldDB" id="A0A194AKD8"/>
<dbReference type="PANTHER" id="PTHR11571">
    <property type="entry name" value="GLUTATHIONE S-TRANSFERASE"/>
    <property type="match status" value="1"/>
</dbReference>
<dbReference type="InterPro" id="IPR036249">
    <property type="entry name" value="Thioredoxin-like_sf"/>
</dbReference>
<dbReference type="InterPro" id="IPR010987">
    <property type="entry name" value="Glutathione-S-Trfase_C-like"/>
</dbReference>
<evidence type="ECO:0000256" key="1">
    <source>
        <dbReference type="ARBA" id="ARBA00007409"/>
    </source>
</evidence>
<dbReference type="Gene3D" id="1.20.1050.10">
    <property type="match status" value="1"/>
</dbReference>
<dbReference type="SUPFAM" id="SSF47616">
    <property type="entry name" value="GST C-terminal domain-like"/>
    <property type="match status" value="1"/>
</dbReference>
<name>A0A194AKD8_PINFU</name>
<dbReference type="PROSITE" id="PS50405">
    <property type="entry name" value="GST_CTER"/>
    <property type="match status" value="1"/>
</dbReference>
<dbReference type="GO" id="GO:0006749">
    <property type="term" value="P:glutathione metabolic process"/>
    <property type="evidence" value="ECO:0007669"/>
    <property type="project" value="TreeGrafter"/>
</dbReference>
<dbReference type="Pfam" id="PF14497">
    <property type="entry name" value="GST_C_3"/>
    <property type="match status" value="1"/>
</dbReference>
<dbReference type="InterPro" id="IPR050213">
    <property type="entry name" value="GST_superfamily"/>
</dbReference>
<dbReference type="PROSITE" id="PS50404">
    <property type="entry name" value="GST_NTER"/>
    <property type="match status" value="1"/>
</dbReference>
<dbReference type="InterPro" id="IPR004046">
    <property type="entry name" value="GST_C"/>
</dbReference>
<dbReference type="GO" id="GO:0005212">
    <property type="term" value="F:structural constituent of eye lens"/>
    <property type="evidence" value="ECO:0007669"/>
    <property type="project" value="UniProtKB-KW"/>
</dbReference>
<evidence type="ECO:0000256" key="3">
    <source>
        <dbReference type="ARBA" id="ARBA00049616"/>
    </source>
</evidence>
<feature type="domain" description="GST C-terminal" evidence="5">
    <location>
        <begin position="81"/>
        <end position="203"/>
    </location>
</feature>
<dbReference type="InterPro" id="IPR036282">
    <property type="entry name" value="Glutathione-S-Trfase_C_sf"/>
</dbReference>
<evidence type="ECO:0000259" key="4">
    <source>
        <dbReference type="PROSITE" id="PS50404"/>
    </source>
</evidence>
<dbReference type="EMBL" id="GELH01000474">
    <property type="protein sequence ID" value="JAS03798.1"/>
    <property type="molecule type" value="Transcribed_RNA"/>
</dbReference>
<dbReference type="PANTHER" id="PTHR11571:SF150">
    <property type="entry name" value="GLUTATHIONE S-TRANSFERASE"/>
    <property type="match status" value="1"/>
</dbReference>
<organism evidence="6">
    <name type="scientific">Pinctada fucata</name>
    <name type="common">Akoya pearl oyster</name>
    <name type="synonym">Pinctada imbricata fucata</name>
    <dbReference type="NCBI Taxonomy" id="50426"/>
    <lineage>
        <taxon>Eukaryota</taxon>
        <taxon>Metazoa</taxon>
        <taxon>Spiralia</taxon>
        <taxon>Lophotrochozoa</taxon>
        <taxon>Mollusca</taxon>
        <taxon>Bivalvia</taxon>
        <taxon>Autobranchia</taxon>
        <taxon>Pteriomorphia</taxon>
        <taxon>Pterioida</taxon>
        <taxon>Pterioidea</taxon>
        <taxon>Pteriidae</taxon>
        <taxon>Pinctada</taxon>
    </lineage>
</organism>
<evidence type="ECO:0000313" key="6">
    <source>
        <dbReference type="EMBL" id="JAS03799.1"/>
    </source>
</evidence>
<dbReference type="EMBL" id="GELH01000473">
    <property type="protein sequence ID" value="JAS03799.1"/>
    <property type="molecule type" value="Transcribed_RNA"/>
</dbReference>
<comment type="function">
    <text evidence="3">S-crystallins are structural components of squids and octopi eye lens. Contains relatively little if any GST activity.</text>
</comment>
<dbReference type="SFLD" id="SFLDG00363">
    <property type="entry name" value="AMPS_(cytGST):_Alpha-__Mu-__Pi"/>
    <property type="match status" value="1"/>
</dbReference>
<dbReference type="CDD" id="cd03192">
    <property type="entry name" value="GST_C_Sigma_like"/>
    <property type="match status" value="1"/>
</dbReference>
<dbReference type="CDD" id="cd03039">
    <property type="entry name" value="GST_N_Sigma_like"/>
    <property type="match status" value="1"/>
</dbReference>
<feature type="domain" description="GST N-terminal" evidence="4">
    <location>
        <begin position="2"/>
        <end position="79"/>
    </location>
</feature>
<evidence type="ECO:0000259" key="5">
    <source>
        <dbReference type="PROSITE" id="PS50405"/>
    </source>
</evidence>
<dbReference type="InterPro" id="IPR040079">
    <property type="entry name" value="Glutathione_S-Trfase"/>
</dbReference>
<evidence type="ECO:0000256" key="2">
    <source>
        <dbReference type="ARBA" id="ARBA00022613"/>
    </source>
</evidence>
<dbReference type="FunFam" id="1.20.1050.10:FF:000030">
    <property type="entry name" value="Glutathione S-transferase S1"/>
    <property type="match status" value="1"/>
</dbReference>
<comment type="similarity">
    <text evidence="1">Belongs to the GST superfamily.</text>
</comment>
<dbReference type="SFLD" id="SFLDG01205">
    <property type="entry name" value="AMPS.1"/>
    <property type="match status" value="1"/>
</dbReference>
<protein>
    <submittedName>
        <fullName evidence="6">Uncharacterized protein</fullName>
    </submittedName>
</protein>
<dbReference type="SUPFAM" id="SSF52833">
    <property type="entry name" value="Thioredoxin-like"/>
    <property type="match status" value="1"/>
</dbReference>
<dbReference type="FunFam" id="3.40.30.10:FF:000035">
    <property type="entry name" value="hematopoietic prostaglandin D synthase"/>
    <property type="match status" value="1"/>
</dbReference>
<dbReference type="GO" id="GO:0004364">
    <property type="term" value="F:glutathione transferase activity"/>
    <property type="evidence" value="ECO:0007669"/>
    <property type="project" value="TreeGrafter"/>
</dbReference>